<dbReference type="NCBIfam" id="TIGR00794">
    <property type="entry name" value="kup"/>
    <property type="match status" value="1"/>
</dbReference>
<name>A0A3L6R1U2_PANMI</name>
<dbReference type="Pfam" id="PF22776">
    <property type="entry name" value="K_trans_C"/>
    <property type="match status" value="1"/>
</dbReference>
<feature type="transmembrane region" description="Helical" evidence="10">
    <location>
        <begin position="201"/>
        <end position="221"/>
    </location>
</feature>
<feature type="transmembrane region" description="Helical" evidence="10">
    <location>
        <begin position="279"/>
        <end position="298"/>
    </location>
</feature>
<dbReference type="InterPro" id="IPR053951">
    <property type="entry name" value="K_trans_N"/>
</dbReference>
<dbReference type="AlphaFoldDB" id="A0A3L6R1U2"/>
<organism evidence="13 14">
    <name type="scientific">Panicum miliaceum</name>
    <name type="common">Proso millet</name>
    <name type="synonym">Broomcorn millet</name>
    <dbReference type="NCBI Taxonomy" id="4540"/>
    <lineage>
        <taxon>Eukaryota</taxon>
        <taxon>Viridiplantae</taxon>
        <taxon>Streptophyta</taxon>
        <taxon>Embryophyta</taxon>
        <taxon>Tracheophyta</taxon>
        <taxon>Spermatophyta</taxon>
        <taxon>Magnoliopsida</taxon>
        <taxon>Liliopsida</taxon>
        <taxon>Poales</taxon>
        <taxon>Poaceae</taxon>
        <taxon>PACMAD clade</taxon>
        <taxon>Panicoideae</taxon>
        <taxon>Panicodae</taxon>
        <taxon>Paniceae</taxon>
        <taxon>Panicinae</taxon>
        <taxon>Panicum</taxon>
        <taxon>Panicum sect. Panicum</taxon>
    </lineage>
</organism>
<dbReference type="Proteomes" id="UP000275267">
    <property type="component" value="Unassembled WGS sequence"/>
</dbReference>
<keyword evidence="7 10" id="KW-1133">Transmembrane helix</keyword>
<proteinExistence type="inferred from homology"/>
<dbReference type="EMBL" id="PQIB02000010">
    <property type="protein sequence ID" value="RLM92267.1"/>
    <property type="molecule type" value="Genomic_DNA"/>
</dbReference>
<keyword evidence="6 10" id="KW-0630">Potassium</keyword>
<evidence type="ECO:0000256" key="1">
    <source>
        <dbReference type="ARBA" id="ARBA00004141"/>
    </source>
</evidence>
<evidence type="ECO:0000313" key="14">
    <source>
        <dbReference type="Proteomes" id="UP000275267"/>
    </source>
</evidence>
<evidence type="ECO:0000256" key="2">
    <source>
        <dbReference type="ARBA" id="ARBA00008440"/>
    </source>
</evidence>
<feature type="transmembrane region" description="Helical" evidence="10">
    <location>
        <begin position="351"/>
        <end position="371"/>
    </location>
</feature>
<dbReference type="Pfam" id="PF02705">
    <property type="entry name" value="K_trans"/>
    <property type="match status" value="1"/>
</dbReference>
<keyword evidence="8 10" id="KW-0406">Ion transport</keyword>
<dbReference type="InterPro" id="IPR003855">
    <property type="entry name" value="K+_transporter"/>
</dbReference>
<reference evidence="14" key="1">
    <citation type="journal article" date="2019" name="Nat. Commun.">
        <title>The genome of broomcorn millet.</title>
        <authorList>
            <person name="Zou C."/>
            <person name="Miki D."/>
            <person name="Li D."/>
            <person name="Tang Q."/>
            <person name="Xiao L."/>
            <person name="Rajput S."/>
            <person name="Deng P."/>
            <person name="Jia W."/>
            <person name="Huang R."/>
            <person name="Zhang M."/>
            <person name="Sun Y."/>
            <person name="Hu J."/>
            <person name="Fu X."/>
            <person name="Schnable P.S."/>
            <person name="Li F."/>
            <person name="Zhang H."/>
            <person name="Feng B."/>
            <person name="Zhu X."/>
            <person name="Liu R."/>
            <person name="Schnable J.C."/>
            <person name="Zhu J.-K."/>
            <person name="Zhang H."/>
        </authorList>
    </citation>
    <scope>NUCLEOTIDE SEQUENCE [LARGE SCALE GENOMIC DNA]</scope>
</reference>
<accession>A0A3L6R1U2</accession>
<evidence type="ECO:0000256" key="8">
    <source>
        <dbReference type="ARBA" id="ARBA00023065"/>
    </source>
</evidence>
<keyword evidence="3" id="KW-0813">Transport</keyword>
<feature type="transmembrane region" description="Helical" evidence="10">
    <location>
        <begin position="430"/>
        <end position="453"/>
    </location>
</feature>
<dbReference type="InterPro" id="IPR053952">
    <property type="entry name" value="K_trans_C"/>
</dbReference>
<evidence type="ECO:0000256" key="10">
    <source>
        <dbReference type="RuleBase" id="RU321113"/>
    </source>
</evidence>
<feature type="transmembrane region" description="Helical" evidence="10">
    <location>
        <begin position="460"/>
        <end position="483"/>
    </location>
</feature>
<evidence type="ECO:0000256" key="5">
    <source>
        <dbReference type="ARBA" id="ARBA00022692"/>
    </source>
</evidence>
<comment type="caution">
    <text evidence="10">Lacks conserved residue(s) required for the propagation of feature annotation.</text>
</comment>
<keyword evidence="5 10" id="KW-0812">Transmembrane</keyword>
<gene>
    <name evidence="13" type="ORF">C2845_PM08G13110</name>
</gene>
<dbReference type="OrthoDB" id="504708at2759"/>
<feature type="domain" description="K+ potassium transporter C-terminal" evidence="12">
    <location>
        <begin position="540"/>
        <end position="815"/>
    </location>
</feature>
<dbReference type="STRING" id="4540.A0A3L6R1U2"/>
<comment type="similarity">
    <text evidence="2 10">Belongs to the HAK/KUP transporter (TC 2.A.72.3) family.</text>
</comment>
<dbReference type="PANTHER" id="PTHR30540">
    <property type="entry name" value="OSMOTIC STRESS POTASSIUM TRANSPORTER"/>
    <property type="match status" value="1"/>
</dbReference>
<evidence type="ECO:0000256" key="4">
    <source>
        <dbReference type="ARBA" id="ARBA00022538"/>
    </source>
</evidence>
<keyword evidence="14" id="KW-1185">Reference proteome</keyword>
<dbReference type="PANTHER" id="PTHR30540:SF121">
    <property type="entry name" value="POTASSIUM TRANSPORTER 3-RELATED"/>
    <property type="match status" value="1"/>
</dbReference>
<feature type="transmembrane region" description="Helical" evidence="10">
    <location>
        <begin position="230"/>
        <end position="253"/>
    </location>
</feature>
<keyword evidence="9 10" id="KW-0472">Membrane</keyword>
<dbReference type="GO" id="GO:0015079">
    <property type="term" value="F:potassium ion transmembrane transporter activity"/>
    <property type="evidence" value="ECO:0007669"/>
    <property type="project" value="UniProtKB-UniRule"/>
</dbReference>
<evidence type="ECO:0000256" key="6">
    <source>
        <dbReference type="ARBA" id="ARBA00022958"/>
    </source>
</evidence>
<feature type="transmembrane region" description="Helical" evidence="10">
    <location>
        <begin position="70"/>
        <end position="89"/>
    </location>
</feature>
<comment type="subcellular location">
    <subcellularLocation>
        <location evidence="1 10">Membrane</location>
        <topology evidence="1 10">Multi-pass membrane protein</topology>
    </subcellularLocation>
</comment>
<sequence>MWPTDPENGLSPKNTIGIDVYNPPPLHWTSLLVLAYQSCGVVYGDLSTSPLYVYKGTFSGSLHRFLGEEAVVFGVFSVVFWTVTLIPLLKYVFIVLSADDNGEGGTFALYSLLVRHAKFSLMPNQQAADEELSAYYRPGYSTEDTPMLRALRNFLEKHRKSRTCLLVMVLFGASLVIGDGVLTPAMSVLSSFSGLQVHSSALTHGEVLLLSCIVLVCLFTLQHWGTRRVAFLFAPVVVLWLLLLGALGVYNIVVWNPRILRALSPYYVVSFFQRTGKEGWISLGGVLLSMTGTEAMYADLGHFTAASIRVAFVGLIYPCLVLQYMGQAAFLSKSPNCNIHFIFFESIPRPIFWPVLVIATLAAIVGSQAVISATFSIVRQCTALGCFPRVKIVHTSNRIHGQIYSPEINWILMLVCLGVTVGFRDTTLIGHAYGMACAGVMVVTTLLMALVMVFVWQQGFLLATMFLLAFGSVECVYLSAALMKVPQGGWLPLALSLVIVAVMYVWHYGTRRRHMFDVQNKVSLKWLHALGPSLGIVRVPGIGLIYSELATGVPAIFSHFVTNLPAFHQVLVFVCVKAVPIPHVRCYERHLIGRIGPREFRMYRCVVRHGYKDVPGDDNDFENDLVVRIAEFVHMEAAEAAGNSADAPRESDASVEGRMAVVSRPFDLSRTGLLMRAPLPNPEDSAVVRAATATTAATSTADSSKTETIQSLQTMYEPESPGFAIRRRIRFEIDDVTSESMDPAVKEELSALVEAKHAGVAYIMGHSYIKARKSSSLFKKLAIDVAYTFLRKNCRGPAVALNIPHISLIEVGMIYYV</sequence>
<dbReference type="GO" id="GO:0016020">
    <property type="term" value="C:membrane"/>
    <property type="evidence" value="ECO:0007669"/>
    <property type="project" value="UniProtKB-SubCell"/>
</dbReference>
<keyword evidence="4 10" id="KW-0633">Potassium transport</keyword>
<feature type="transmembrane region" description="Helical" evidence="10">
    <location>
        <begin position="489"/>
        <end position="506"/>
    </location>
</feature>
<evidence type="ECO:0000256" key="3">
    <source>
        <dbReference type="ARBA" id="ARBA00022448"/>
    </source>
</evidence>
<evidence type="ECO:0000259" key="11">
    <source>
        <dbReference type="Pfam" id="PF02705"/>
    </source>
</evidence>
<comment type="function">
    <text evidence="10">Potassium transporter.</text>
</comment>
<comment type="caution">
    <text evidence="13">The sequence shown here is derived from an EMBL/GenBank/DDBJ whole genome shotgun (WGS) entry which is preliminary data.</text>
</comment>
<evidence type="ECO:0000259" key="12">
    <source>
        <dbReference type="Pfam" id="PF22776"/>
    </source>
</evidence>
<feature type="domain" description="K+ potassium transporter integral membrane" evidence="11">
    <location>
        <begin position="34"/>
        <end position="527"/>
    </location>
</feature>
<feature type="transmembrane region" description="Helical" evidence="10">
    <location>
        <begin position="165"/>
        <end position="189"/>
    </location>
</feature>
<evidence type="ECO:0000256" key="9">
    <source>
        <dbReference type="ARBA" id="ARBA00023136"/>
    </source>
</evidence>
<feature type="transmembrane region" description="Helical" evidence="10">
    <location>
        <begin position="310"/>
        <end position="331"/>
    </location>
</feature>
<evidence type="ECO:0000256" key="7">
    <source>
        <dbReference type="ARBA" id="ARBA00022989"/>
    </source>
</evidence>
<protein>
    <recommendedName>
        <fullName evidence="10">Potassium transporter</fullName>
    </recommendedName>
</protein>
<evidence type="ECO:0000313" key="13">
    <source>
        <dbReference type="EMBL" id="RLM92267.1"/>
    </source>
</evidence>